<gene>
    <name evidence="3" type="ORF">SDC9_75169</name>
</gene>
<dbReference type="InterPro" id="IPR027383">
    <property type="entry name" value="Znf_put"/>
</dbReference>
<feature type="transmembrane region" description="Helical" evidence="1">
    <location>
        <begin position="70"/>
        <end position="90"/>
    </location>
</feature>
<keyword evidence="1" id="KW-0472">Membrane</keyword>
<accession>A0A644YJ35</accession>
<comment type="caution">
    <text evidence="3">The sequence shown here is derived from an EMBL/GenBank/DDBJ whole genome shotgun (WGS) entry which is preliminary data.</text>
</comment>
<protein>
    <recommendedName>
        <fullName evidence="2">Putative zinc-finger domain-containing protein</fullName>
    </recommendedName>
</protein>
<dbReference type="AlphaFoldDB" id="A0A644YJ35"/>
<sequence length="172" mass="20109">MENKLSCTIIRDLLPIYVDEVESKETNACIKQHLKECDACKKEYYRIRNVNNSNEKSSEIDTIRKFKLKIILLFISLIIISAACVSLSMMCKDIQIGLYRISTEEIILMVVLNIGIYFIPMMALLFCWIWKKASYGSNSYNVSNTFFISLVIIVIYLIISLLYRYIDLLNFW</sequence>
<evidence type="ECO:0000259" key="2">
    <source>
        <dbReference type="Pfam" id="PF13490"/>
    </source>
</evidence>
<feature type="domain" description="Putative zinc-finger" evidence="2">
    <location>
        <begin position="7"/>
        <end position="40"/>
    </location>
</feature>
<reference evidence="3" key="1">
    <citation type="submission" date="2019-08" db="EMBL/GenBank/DDBJ databases">
        <authorList>
            <person name="Kucharzyk K."/>
            <person name="Murdoch R.W."/>
            <person name="Higgins S."/>
            <person name="Loffler F."/>
        </authorList>
    </citation>
    <scope>NUCLEOTIDE SEQUENCE</scope>
</reference>
<organism evidence="3">
    <name type="scientific">bioreactor metagenome</name>
    <dbReference type="NCBI Taxonomy" id="1076179"/>
    <lineage>
        <taxon>unclassified sequences</taxon>
        <taxon>metagenomes</taxon>
        <taxon>ecological metagenomes</taxon>
    </lineage>
</organism>
<name>A0A644YJ35_9ZZZZ</name>
<keyword evidence="1" id="KW-0812">Transmembrane</keyword>
<evidence type="ECO:0000256" key="1">
    <source>
        <dbReference type="SAM" id="Phobius"/>
    </source>
</evidence>
<feature type="transmembrane region" description="Helical" evidence="1">
    <location>
        <begin position="142"/>
        <end position="166"/>
    </location>
</feature>
<evidence type="ECO:0000313" key="3">
    <source>
        <dbReference type="EMBL" id="MPM28642.1"/>
    </source>
</evidence>
<dbReference type="Pfam" id="PF13490">
    <property type="entry name" value="zf-HC2"/>
    <property type="match status" value="1"/>
</dbReference>
<proteinExistence type="predicted"/>
<feature type="transmembrane region" description="Helical" evidence="1">
    <location>
        <begin position="106"/>
        <end position="130"/>
    </location>
</feature>
<dbReference type="EMBL" id="VSSQ01005310">
    <property type="protein sequence ID" value="MPM28642.1"/>
    <property type="molecule type" value="Genomic_DNA"/>
</dbReference>
<keyword evidence="1" id="KW-1133">Transmembrane helix</keyword>